<dbReference type="EMBL" id="JBHUME010000002">
    <property type="protein sequence ID" value="MFD2611256.1"/>
    <property type="molecule type" value="Genomic_DNA"/>
</dbReference>
<comment type="caution">
    <text evidence="9">The sequence shown here is derived from an EMBL/GenBank/DDBJ whole genome shotgun (WGS) entry which is preliminary data.</text>
</comment>
<dbReference type="Gene3D" id="1.20.1740.10">
    <property type="entry name" value="Amino acid/polyamine transporter I"/>
    <property type="match status" value="1"/>
</dbReference>
<evidence type="ECO:0000256" key="7">
    <source>
        <dbReference type="ARBA" id="ARBA00023136"/>
    </source>
</evidence>
<dbReference type="Pfam" id="PF03845">
    <property type="entry name" value="Spore_permease"/>
    <property type="match status" value="1"/>
</dbReference>
<keyword evidence="3" id="KW-0813">Transport</keyword>
<evidence type="ECO:0000256" key="3">
    <source>
        <dbReference type="ARBA" id="ARBA00022448"/>
    </source>
</evidence>
<comment type="subcellular location">
    <subcellularLocation>
        <location evidence="1">Membrane</location>
        <topology evidence="1">Multi-pass membrane protein</topology>
    </subcellularLocation>
</comment>
<evidence type="ECO:0000313" key="10">
    <source>
        <dbReference type="Proteomes" id="UP001597541"/>
    </source>
</evidence>
<feature type="transmembrane region" description="Helical" evidence="8">
    <location>
        <begin position="118"/>
        <end position="136"/>
    </location>
</feature>
<feature type="transmembrane region" description="Helical" evidence="8">
    <location>
        <begin position="334"/>
        <end position="357"/>
    </location>
</feature>
<keyword evidence="6 8" id="KW-1133">Transmembrane helix</keyword>
<evidence type="ECO:0000256" key="5">
    <source>
        <dbReference type="ARBA" id="ARBA00022692"/>
    </source>
</evidence>
<feature type="transmembrane region" description="Helical" evidence="8">
    <location>
        <begin position="85"/>
        <end position="112"/>
    </location>
</feature>
<dbReference type="RefSeq" id="WP_377599707.1">
    <property type="nucleotide sequence ID" value="NZ_JBHUME010000002.1"/>
</dbReference>
<accession>A0ABW5P7N1</accession>
<evidence type="ECO:0000256" key="1">
    <source>
        <dbReference type="ARBA" id="ARBA00004141"/>
    </source>
</evidence>
<name>A0ABW5P7N1_9BACL</name>
<feature type="transmembrane region" description="Helical" evidence="8">
    <location>
        <begin position="269"/>
        <end position="289"/>
    </location>
</feature>
<proteinExistence type="inferred from homology"/>
<sequence length="366" mass="41690">MQIPKKEQITFKQFVFYIYKTQIGIGVLTLPRIVAEEASTDGWISILISWGVTLLIGIFIIGLLRRFPGHTLYEILPKLFGKVAGSALTLLWVVYSLFSAGVVLFTMVYIIQVWILRNTHFVVLVITYLLPIYLIAKQRLQVQTRFAEFVYISTLWMPPLLFFSLRDANVLNILPIGKEGIGNVLKAVPYTLAPLLGFEGAYFLQPYLKDRSKALKGVTLAVSMAAVLYLFVVIISFLCFNENEIQDYFWPTLQLLKAITLPFIERFEIVFLAFYLTIVAQTIIPYLYYSAAGCSSLLKLRDHKWPLFAAVILLIILSLSYEPDEQIISRLGSIQNWVGMGMAYAFPILIWLFAVLFKRARKEPAG</sequence>
<keyword evidence="5 8" id="KW-0812">Transmembrane</keyword>
<dbReference type="NCBIfam" id="TIGR00912">
    <property type="entry name" value="2A0309"/>
    <property type="match status" value="1"/>
</dbReference>
<feature type="transmembrane region" description="Helical" evidence="8">
    <location>
        <begin position="305"/>
        <end position="322"/>
    </location>
</feature>
<keyword evidence="4" id="KW-0309">Germination</keyword>
<keyword evidence="7 8" id="KW-0472">Membrane</keyword>
<dbReference type="Proteomes" id="UP001597541">
    <property type="component" value="Unassembled WGS sequence"/>
</dbReference>
<evidence type="ECO:0000256" key="6">
    <source>
        <dbReference type="ARBA" id="ARBA00022989"/>
    </source>
</evidence>
<evidence type="ECO:0000256" key="2">
    <source>
        <dbReference type="ARBA" id="ARBA00007998"/>
    </source>
</evidence>
<evidence type="ECO:0000256" key="8">
    <source>
        <dbReference type="SAM" id="Phobius"/>
    </source>
</evidence>
<keyword evidence="10" id="KW-1185">Reference proteome</keyword>
<dbReference type="PANTHER" id="PTHR34975:SF2">
    <property type="entry name" value="SPORE GERMINATION PROTEIN A2"/>
    <property type="match status" value="1"/>
</dbReference>
<gene>
    <name evidence="9" type="ORF">ACFSUF_02340</name>
</gene>
<organism evidence="9 10">
    <name type="scientific">Paenibacillus gansuensis</name>
    <dbReference type="NCBI Taxonomy" id="306542"/>
    <lineage>
        <taxon>Bacteria</taxon>
        <taxon>Bacillati</taxon>
        <taxon>Bacillota</taxon>
        <taxon>Bacilli</taxon>
        <taxon>Bacillales</taxon>
        <taxon>Paenibacillaceae</taxon>
        <taxon>Paenibacillus</taxon>
    </lineage>
</organism>
<feature type="transmembrane region" description="Helical" evidence="8">
    <location>
        <begin position="43"/>
        <end position="64"/>
    </location>
</feature>
<evidence type="ECO:0000313" key="9">
    <source>
        <dbReference type="EMBL" id="MFD2611256.1"/>
    </source>
</evidence>
<reference evidence="10" key="1">
    <citation type="journal article" date="2019" name="Int. J. Syst. Evol. Microbiol.">
        <title>The Global Catalogue of Microorganisms (GCM) 10K type strain sequencing project: providing services to taxonomists for standard genome sequencing and annotation.</title>
        <authorList>
            <consortium name="The Broad Institute Genomics Platform"/>
            <consortium name="The Broad Institute Genome Sequencing Center for Infectious Disease"/>
            <person name="Wu L."/>
            <person name="Ma J."/>
        </authorList>
    </citation>
    <scope>NUCLEOTIDE SEQUENCE [LARGE SCALE GENOMIC DNA]</scope>
    <source>
        <strain evidence="10">KCTC 3950</strain>
    </source>
</reference>
<comment type="similarity">
    <text evidence="2">Belongs to the amino acid-polyamine-organocation (APC) superfamily. Spore germination protein (SGP) (TC 2.A.3.9) family.</text>
</comment>
<evidence type="ECO:0000256" key="4">
    <source>
        <dbReference type="ARBA" id="ARBA00022544"/>
    </source>
</evidence>
<dbReference type="PANTHER" id="PTHR34975">
    <property type="entry name" value="SPORE GERMINATION PROTEIN A2"/>
    <property type="match status" value="1"/>
</dbReference>
<protein>
    <submittedName>
        <fullName evidence="9">GerAB/ArcD/ProY family transporter</fullName>
    </submittedName>
</protein>
<feature type="transmembrane region" description="Helical" evidence="8">
    <location>
        <begin position="217"/>
        <end position="238"/>
    </location>
</feature>
<feature type="transmembrane region" description="Helical" evidence="8">
    <location>
        <begin position="14"/>
        <end position="31"/>
    </location>
</feature>
<dbReference type="InterPro" id="IPR004761">
    <property type="entry name" value="Spore_GerAB"/>
</dbReference>